<dbReference type="PANTHER" id="PTHR43591">
    <property type="entry name" value="METHYLTRANSFERASE"/>
    <property type="match status" value="1"/>
</dbReference>
<evidence type="ECO:0000313" key="4">
    <source>
        <dbReference type="Proteomes" id="UP000027982"/>
    </source>
</evidence>
<accession>A0A068NN76</accession>
<keyword evidence="3" id="KW-0489">Methyltransferase</keyword>
<dbReference type="Pfam" id="PF08241">
    <property type="entry name" value="Methyltransf_11"/>
    <property type="match status" value="1"/>
</dbReference>
<gene>
    <name evidence="3" type="ORF">OP10G_0827</name>
</gene>
<dbReference type="Proteomes" id="UP000027982">
    <property type="component" value="Chromosome"/>
</dbReference>
<dbReference type="eggNOG" id="COG2226">
    <property type="taxonomic scope" value="Bacteria"/>
</dbReference>
<dbReference type="KEGG" id="fgi:OP10G_0827"/>
<evidence type="ECO:0000256" key="1">
    <source>
        <dbReference type="SAM" id="Phobius"/>
    </source>
</evidence>
<proteinExistence type="predicted"/>
<dbReference type="RefSeq" id="WP_025227160.1">
    <property type="nucleotide sequence ID" value="NZ_CP007139.1"/>
</dbReference>
<dbReference type="EMBL" id="CP007139">
    <property type="protein sequence ID" value="AIE84195.1"/>
    <property type="molecule type" value="Genomic_DNA"/>
</dbReference>
<sequence>MNPDEYTKMYELEDHYWWFVGRRGLALRLLRKFVTRDKPDVLDLGCGTGVVLRELSTWAHPVGLDMSPKALGYCQTRDLKQLVKGDGVHLPFKDGSFDAIIGLDIFEHIEDDTGAFAEAFRVLRPGGVVVLSVPAFRSLWGPHDVALHHFRRYRASEVRKKLRAAGFEAKRVGYSVFFLFPVVVVWRIFEKRKRGPAKASLVNVPRWGNRLLAGVQDVEASMIQRFDLPWGSSVIAVGKKP</sequence>
<keyword evidence="1" id="KW-0472">Membrane</keyword>
<dbReference type="STRING" id="661478.OP10G_0827"/>
<dbReference type="HOGENOM" id="CLU_082726_0_1_0"/>
<feature type="transmembrane region" description="Helical" evidence="1">
    <location>
        <begin position="172"/>
        <end position="189"/>
    </location>
</feature>
<dbReference type="GO" id="GO:0008757">
    <property type="term" value="F:S-adenosylmethionine-dependent methyltransferase activity"/>
    <property type="evidence" value="ECO:0007669"/>
    <property type="project" value="InterPro"/>
</dbReference>
<dbReference type="Gene3D" id="3.40.50.150">
    <property type="entry name" value="Vaccinia Virus protein VP39"/>
    <property type="match status" value="1"/>
</dbReference>
<dbReference type="OrthoDB" id="9790457at2"/>
<dbReference type="SUPFAM" id="SSF53335">
    <property type="entry name" value="S-adenosyl-L-methionine-dependent methyltransferases"/>
    <property type="match status" value="1"/>
</dbReference>
<protein>
    <submittedName>
        <fullName evidence="3">Type 11 methyltransferase</fullName>
    </submittedName>
</protein>
<dbReference type="AlphaFoldDB" id="A0A068NN76"/>
<reference evidence="3 4" key="1">
    <citation type="journal article" date="2014" name="PLoS ONE">
        <title>The first complete genome sequence of the class fimbriimonadia in the phylum armatimonadetes.</title>
        <authorList>
            <person name="Hu Z.Y."/>
            <person name="Wang Y.Z."/>
            <person name="Im W.T."/>
            <person name="Wang S.Y."/>
            <person name="Zhao G.P."/>
            <person name="Zheng H.J."/>
            <person name="Quan Z.X."/>
        </authorList>
    </citation>
    <scope>NUCLEOTIDE SEQUENCE [LARGE SCALE GENOMIC DNA]</scope>
    <source>
        <strain evidence="3">Gsoil 348</strain>
    </source>
</reference>
<dbReference type="PANTHER" id="PTHR43591:SF110">
    <property type="entry name" value="RHODANESE DOMAIN-CONTAINING PROTEIN"/>
    <property type="match status" value="1"/>
</dbReference>
<evidence type="ECO:0000313" key="3">
    <source>
        <dbReference type="EMBL" id="AIE84195.1"/>
    </source>
</evidence>
<dbReference type="InterPro" id="IPR029063">
    <property type="entry name" value="SAM-dependent_MTases_sf"/>
</dbReference>
<keyword evidence="1" id="KW-0812">Transmembrane</keyword>
<name>A0A068NN76_FIMGI</name>
<dbReference type="CDD" id="cd02440">
    <property type="entry name" value="AdoMet_MTases"/>
    <property type="match status" value="1"/>
</dbReference>
<dbReference type="InterPro" id="IPR013216">
    <property type="entry name" value="Methyltransf_11"/>
</dbReference>
<keyword evidence="1" id="KW-1133">Transmembrane helix</keyword>
<evidence type="ECO:0000259" key="2">
    <source>
        <dbReference type="Pfam" id="PF08241"/>
    </source>
</evidence>
<feature type="domain" description="Methyltransferase type 11" evidence="2">
    <location>
        <begin position="42"/>
        <end position="131"/>
    </location>
</feature>
<organism evidence="3 4">
    <name type="scientific">Fimbriimonas ginsengisoli Gsoil 348</name>
    <dbReference type="NCBI Taxonomy" id="661478"/>
    <lineage>
        <taxon>Bacteria</taxon>
        <taxon>Bacillati</taxon>
        <taxon>Armatimonadota</taxon>
        <taxon>Fimbriimonadia</taxon>
        <taxon>Fimbriimonadales</taxon>
        <taxon>Fimbriimonadaceae</taxon>
        <taxon>Fimbriimonas</taxon>
    </lineage>
</organism>
<dbReference type="GO" id="GO:0032259">
    <property type="term" value="P:methylation"/>
    <property type="evidence" value="ECO:0007669"/>
    <property type="project" value="UniProtKB-KW"/>
</dbReference>
<keyword evidence="3" id="KW-0808">Transferase</keyword>
<keyword evidence="4" id="KW-1185">Reference proteome</keyword>